<organism evidence="3 4">
    <name type="scientific">Nostocoides veronense</name>
    <dbReference type="NCBI Taxonomy" id="330836"/>
    <lineage>
        <taxon>Bacteria</taxon>
        <taxon>Bacillati</taxon>
        <taxon>Actinomycetota</taxon>
        <taxon>Actinomycetes</taxon>
        <taxon>Micrococcales</taxon>
        <taxon>Intrasporangiaceae</taxon>
        <taxon>Nostocoides</taxon>
    </lineage>
</organism>
<evidence type="ECO:0000313" key="3">
    <source>
        <dbReference type="EMBL" id="GAA1809835.1"/>
    </source>
</evidence>
<dbReference type="PANTHER" id="PTHR46558:SF11">
    <property type="entry name" value="HTH-TYPE TRANSCRIPTIONAL REGULATOR XRE"/>
    <property type="match status" value="1"/>
</dbReference>
<dbReference type="InterPro" id="IPR010982">
    <property type="entry name" value="Lambda_DNA-bd_dom_sf"/>
</dbReference>
<sequence>MRNGHLAANPASDLEFPPGDMTFAHRLATTRKHAGLTQQALADTIGIHVTQLRRYEAGTSQPTLDVLRALARALACSIDHLAFDDERGPATPGLRVQLEALDRLTPDEQATVAAMIEGALLRHQVRQINVS</sequence>
<dbReference type="Gene3D" id="1.10.260.40">
    <property type="entry name" value="lambda repressor-like DNA-binding domains"/>
    <property type="match status" value="1"/>
</dbReference>
<evidence type="ECO:0000313" key="4">
    <source>
        <dbReference type="Proteomes" id="UP001499938"/>
    </source>
</evidence>
<proteinExistence type="predicted"/>
<protein>
    <recommendedName>
        <fullName evidence="2">HTH cro/C1-type domain-containing protein</fullName>
    </recommendedName>
</protein>
<dbReference type="EMBL" id="BAAAPO010000064">
    <property type="protein sequence ID" value="GAA1809835.1"/>
    <property type="molecule type" value="Genomic_DNA"/>
</dbReference>
<dbReference type="SMART" id="SM00530">
    <property type="entry name" value="HTH_XRE"/>
    <property type="match status" value="1"/>
</dbReference>
<name>A0ABN2M819_9MICO</name>
<feature type="domain" description="HTH cro/C1-type" evidence="2">
    <location>
        <begin position="27"/>
        <end position="81"/>
    </location>
</feature>
<dbReference type="PROSITE" id="PS50943">
    <property type="entry name" value="HTH_CROC1"/>
    <property type="match status" value="1"/>
</dbReference>
<dbReference type="Pfam" id="PF01381">
    <property type="entry name" value="HTH_3"/>
    <property type="match status" value="1"/>
</dbReference>
<evidence type="ECO:0000259" key="2">
    <source>
        <dbReference type="PROSITE" id="PS50943"/>
    </source>
</evidence>
<dbReference type="NCBIfam" id="NF041951">
    <property type="entry name" value="phage_RstR"/>
    <property type="match status" value="1"/>
</dbReference>
<dbReference type="CDD" id="cd00093">
    <property type="entry name" value="HTH_XRE"/>
    <property type="match status" value="1"/>
</dbReference>
<accession>A0ABN2M819</accession>
<evidence type="ECO:0000256" key="1">
    <source>
        <dbReference type="ARBA" id="ARBA00023125"/>
    </source>
</evidence>
<dbReference type="SUPFAM" id="SSF47413">
    <property type="entry name" value="lambda repressor-like DNA-binding domains"/>
    <property type="match status" value="1"/>
</dbReference>
<keyword evidence="4" id="KW-1185">Reference proteome</keyword>
<dbReference type="InterPro" id="IPR049639">
    <property type="entry name" value="RstR"/>
</dbReference>
<dbReference type="PANTHER" id="PTHR46558">
    <property type="entry name" value="TRACRIPTIONAL REGULATORY PROTEIN-RELATED-RELATED"/>
    <property type="match status" value="1"/>
</dbReference>
<dbReference type="Proteomes" id="UP001499938">
    <property type="component" value="Unassembled WGS sequence"/>
</dbReference>
<dbReference type="InterPro" id="IPR001387">
    <property type="entry name" value="Cro/C1-type_HTH"/>
</dbReference>
<keyword evidence="1" id="KW-0238">DNA-binding</keyword>
<comment type="caution">
    <text evidence="3">The sequence shown here is derived from an EMBL/GenBank/DDBJ whole genome shotgun (WGS) entry which is preliminary data.</text>
</comment>
<reference evidence="3 4" key="1">
    <citation type="journal article" date="2019" name="Int. J. Syst. Evol. Microbiol.">
        <title>The Global Catalogue of Microorganisms (GCM) 10K type strain sequencing project: providing services to taxonomists for standard genome sequencing and annotation.</title>
        <authorList>
            <consortium name="The Broad Institute Genomics Platform"/>
            <consortium name="The Broad Institute Genome Sequencing Center for Infectious Disease"/>
            <person name="Wu L."/>
            <person name="Ma J."/>
        </authorList>
    </citation>
    <scope>NUCLEOTIDE SEQUENCE [LARGE SCALE GENOMIC DNA]</scope>
    <source>
        <strain evidence="3 4">JCM 15592</strain>
    </source>
</reference>
<gene>
    <name evidence="3" type="ORF">GCM10009811_36150</name>
</gene>